<comment type="caution">
    <text evidence="3">The sequence shown here is derived from an EMBL/GenBank/DDBJ whole genome shotgun (WGS) entry which is preliminary data.</text>
</comment>
<feature type="chain" id="PRO_5035224073" evidence="1">
    <location>
        <begin position="20"/>
        <end position="229"/>
    </location>
</feature>
<dbReference type="Proteomes" id="UP000664417">
    <property type="component" value="Unassembled WGS sequence"/>
</dbReference>
<dbReference type="InterPro" id="IPR024301">
    <property type="entry name" value="Amidase_6"/>
</dbReference>
<feature type="domain" description="Putative amidase" evidence="2">
    <location>
        <begin position="25"/>
        <end position="206"/>
    </location>
</feature>
<feature type="signal peptide" evidence="1">
    <location>
        <begin position="1"/>
        <end position="19"/>
    </location>
</feature>
<reference evidence="3" key="1">
    <citation type="submission" date="2021-03" db="EMBL/GenBank/DDBJ databases">
        <authorList>
            <person name="Wang G."/>
        </authorList>
    </citation>
    <scope>NUCLEOTIDE SEQUENCE</scope>
    <source>
        <strain evidence="3">KCTC 12899</strain>
    </source>
</reference>
<name>A0A8J7QGN8_9BACT</name>
<dbReference type="PANTHER" id="PTHR40032:SF1">
    <property type="entry name" value="EXPORTED PROTEIN"/>
    <property type="match status" value="1"/>
</dbReference>
<protein>
    <submittedName>
        <fullName evidence="3">Amidase domain-containing protein</fullName>
    </submittedName>
</protein>
<dbReference type="EMBL" id="JAFREP010000005">
    <property type="protein sequence ID" value="MBO1318323.1"/>
    <property type="molecule type" value="Genomic_DNA"/>
</dbReference>
<keyword evidence="1" id="KW-0732">Signal</keyword>
<proteinExistence type="predicted"/>
<evidence type="ECO:0000313" key="4">
    <source>
        <dbReference type="Proteomes" id="UP000664417"/>
    </source>
</evidence>
<gene>
    <name evidence="3" type="ORF">J3U88_07645</name>
</gene>
<evidence type="ECO:0000256" key="1">
    <source>
        <dbReference type="SAM" id="SignalP"/>
    </source>
</evidence>
<dbReference type="Pfam" id="PF12671">
    <property type="entry name" value="Amidase_6"/>
    <property type="match status" value="1"/>
</dbReference>
<keyword evidence="4" id="KW-1185">Reference proteome</keyword>
<organism evidence="3 4">
    <name type="scientific">Acanthopleuribacter pedis</name>
    <dbReference type="NCBI Taxonomy" id="442870"/>
    <lineage>
        <taxon>Bacteria</taxon>
        <taxon>Pseudomonadati</taxon>
        <taxon>Acidobacteriota</taxon>
        <taxon>Holophagae</taxon>
        <taxon>Acanthopleuribacterales</taxon>
        <taxon>Acanthopleuribacteraceae</taxon>
        <taxon>Acanthopleuribacter</taxon>
    </lineage>
</organism>
<evidence type="ECO:0000313" key="3">
    <source>
        <dbReference type="EMBL" id="MBO1318323.1"/>
    </source>
</evidence>
<dbReference type="AlphaFoldDB" id="A0A8J7QGN8"/>
<accession>A0A8J7QGN8</accession>
<sequence length="229" mass="26438">MKVLIQILFVLSTLSLGYADDYEEYNAAYAAAYAIKNYNLAYGNGSSQNPFTDYDGETEGGNCTNFVSQCLVAGFIQTTSPKKVFQERFDFDTDRNSGSYYEWFFHNDGDRGPAWTGAAKLYEYAVHNPSHYKGLHFQYITHDTSSDFMEYTKVRVGDIIFVDWEGNGSIDHAMIVTKYESWRWGYNEIRVTYQSNNRLHKGLGDLNEEHNYDALFYVYRPLDYNPEGL</sequence>
<dbReference type="RefSeq" id="WP_207858024.1">
    <property type="nucleotide sequence ID" value="NZ_JAFREP010000005.1"/>
</dbReference>
<dbReference type="PANTHER" id="PTHR40032">
    <property type="entry name" value="EXPORTED PROTEIN-RELATED"/>
    <property type="match status" value="1"/>
</dbReference>
<evidence type="ECO:0000259" key="2">
    <source>
        <dbReference type="Pfam" id="PF12671"/>
    </source>
</evidence>